<evidence type="ECO:0000313" key="4">
    <source>
        <dbReference type="Proteomes" id="UP000051412"/>
    </source>
</evidence>
<proteinExistence type="predicted"/>
<dbReference type="SUPFAM" id="SSF53254">
    <property type="entry name" value="Phosphoglycerate mutase-like"/>
    <property type="match status" value="1"/>
</dbReference>
<dbReference type="SMART" id="SM00855">
    <property type="entry name" value="PGAM"/>
    <property type="match status" value="1"/>
</dbReference>
<sequence length="237" mass="26883">MNIHNIFGKIIYKKGPRLTMTKVYLIRHGKTEWNLQSRYQGAHGDSPLLKTSYQEIELLAQSLKKVSFAHAYASPLRRARVTAQKLVSHLDQPIPLTIDSRLMEFNLGKMEGKHFDDVAKKWPDELNNFRHHPDRYNEEVTGSESFQQVIDRVGSAVKEFCRVNPDANILIVSHGAALNATINALIGTPLPHLKDRGGLSNTSTTILKTDDAEHFTLEKWNDTTYLHKTKVDPTDTI</sequence>
<keyword evidence="4" id="KW-1185">Reference proteome</keyword>
<name>A0A0R1X836_9LACO</name>
<feature type="binding site" evidence="2">
    <location>
        <begin position="27"/>
        <end position="34"/>
    </location>
    <ligand>
        <name>substrate</name>
    </ligand>
</feature>
<reference evidence="3 4" key="1">
    <citation type="journal article" date="2015" name="Genome Announc.">
        <title>Expanding the biotechnology potential of lactobacilli through comparative genomics of 213 strains and associated genera.</title>
        <authorList>
            <person name="Sun Z."/>
            <person name="Harris H.M."/>
            <person name="McCann A."/>
            <person name="Guo C."/>
            <person name="Argimon S."/>
            <person name="Zhang W."/>
            <person name="Yang X."/>
            <person name="Jeffery I.B."/>
            <person name="Cooney J.C."/>
            <person name="Kagawa T.F."/>
            <person name="Liu W."/>
            <person name="Song Y."/>
            <person name="Salvetti E."/>
            <person name="Wrobel A."/>
            <person name="Rasinkangas P."/>
            <person name="Parkhill J."/>
            <person name="Rea M.C."/>
            <person name="O'Sullivan O."/>
            <person name="Ritari J."/>
            <person name="Douillard F.P."/>
            <person name="Paul Ross R."/>
            <person name="Yang R."/>
            <person name="Briner A.E."/>
            <person name="Felis G.E."/>
            <person name="de Vos W.M."/>
            <person name="Barrangou R."/>
            <person name="Klaenhammer T.R."/>
            <person name="Caufield P.W."/>
            <person name="Cui Y."/>
            <person name="Zhang H."/>
            <person name="O'Toole P.W."/>
        </authorList>
    </citation>
    <scope>NUCLEOTIDE SEQUENCE [LARGE SCALE GENOMIC DNA]</scope>
    <source>
        <strain evidence="3 4">DSM 6035</strain>
    </source>
</reference>
<protein>
    <submittedName>
        <fullName evidence="3">Phosphoglycerate mutase</fullName>
    </submittedName>
</protein>
<dbReference type="CDD" id="cd07067">
    <property type="entry name" value="HP_PGM_like"/>
    <property type="match status" value="1"/>
</dbReference>
<dbReference type="PATRIC" id="fig|1423782.4.peg.1519"/>
<comment type="caution">
    <text evidence="3">The sequence shown here is derived from an EMBL/GenBank/DDBJ whole genome shotgun (WGS) entry which is preliminary data.</text>
</comment>
<dbReference type="InterPro" id="IPR029033">
    <property type="entry name" value="His_PPase_superfam"/>
</dbReference>
<dbReference type="STRING" id="1423782.FD32_GL001462"/>
<organism evidence="3 4">
    <name type="scientific">Limosilactobacillus panis DSM 6035</name>
    <dbReference type="NCBI Taxonomy" id="1423782"/>
    <lineage>
        <taxon>Bacteria</taxon>
        <taxon>Bacillati</taxon>
        <taxon>Bacillota</taxon>
        <taxon>Bacilli</taxon>
        <taxon>Lactobacillales</taxon>
        <taxon>Lactobacillaceae</taxon>
        <taxon>Limosilactobacillus</taxon>
    </lineage>
</organism>
<feature type="active site" description="Tele-phosphohistidine intermediate" evidence="1">
    <location>
        <position position="28"/>
    </location>
</feature>
<dbReference type="PANTHER" id="PTHR48100:SF1">
    <property type="entry name" value="HISTIDINE PHOSPHATASE FAMILY PROTEIN-RELATED"/>
    <property type="match status" value="1"/>
</dbReference>
<evidence type="ECO:0000256" key="2">
    <source>
        <dbReference type="PIRSR" id="PIRSR613078-2"/>
    </source>
</evidence>
<dbReference type="PANTHER" id="PTHR48100">
    <property type="entry name" value="BROAD-SPECIFICITY PHOSPHATASE YOR283W-RELATED"/>
    <property type="match status" value="1"/>
</dbReference>
<evidence type="ECO:0000256" key="1">
    <source>
        <dbReference type="PIRSR" id="PIRSR613078-1"/>
    </source>
</evidence>
<dbReference type="InterPro" id="IPR013078">
    <property type="entry name" value="His_Pase_superF_clade-1"/>
</dbReference>
<gene>
    <name evidence="3" type="ORF">FD32_GL001462</name>
</gene>
<dbReference type="Gene3D" id="3.40.50.1240">
    <property type="entry name" value="Phosphoglycerate mutase-like"/>
    <property type="match status" value="1"/>
</dbReference>
<accession>A0A0R1X836</accession>
<evidence type="ECO:0000313" key="3">
    <source>
        <dbReference type="EMBL" id="KRM24692.1"/>
    </source>
</evidence>
<dbReference type="Proteomes" id="UP000051412">
    <property type="component" value="Unassembled WGS sequence"/>
</dbReference>
<dbReference type="GO" id="GO:0016791">
    <property type="term" value="F:phosphatase activity"/>
    <property type="evidence" value="ECO:0007669"/>
    <property type="project" value="TreeGrafter"/>
</dbReference>
<dbReference type="InterPro" id="IPR050275">
    <property type="entry name" value="PGM_Phosphatase"/>
</dbReference>
<dbReference type="AlphaFoldDB" id="A0A0R1X836"/>
<dbReference type="GO" id="GO:0005737">
    <property type="term" value="C:cytoplasm"/>
    <property type="evidence" value="ECO:0007669"/>
    <property type="project" value="TreeGrafter"/>
</dbReference>
<feature type="binding site" evidence="2">
    <location>
        <position position="78"/>
    </location>
    <ligand>
        <name>substrate</name>
    </ligand>
</feature>
<feature type="active site" description="Proton donor/acceptor" evidence="1">
    <location>
        <position position="104"/>
    </location>
</feature>
<dbReference type="EMBL" id="AZGM01000150">
    <property type="protein sequence ID" value="KRM24692.1"/>
    <property type="molecule type" value="Genomic_DNA"/>
</dbReference>
<dbReference type="Pfam" id="PF00300">
    <property type="entry name" value="His_Phos_1"/>
    <property type="match status" value="1"/>
</dbReference>